<evidence type="ECO:0000256" key="1">
    <source>
        <dbReference type="SAM" id="MobiDB-lite"/>
    </source>
</evidence>
<sequence>MASFKELASCEINLSTFSASEQQPQPLTLLLDRNAHRRDPIVLQLMITVQRAAKTSAGDGEGHHTISPAISRGSPEEIYSDAPAPSAAPSAYSHGLEEDLEIISDALIAGSHTSMAAASSNVIKALSCGAPVLTDKSGLWVDRPDDHARAAAATLLEHTHFEVLCCCTQQTEDDKRLFRWHYGAASETATATLVALRWPSGERAFCCFVENKVYASSASALAWASPLLSRFSAHLYVINEKKKPQAVTMLMMQIYPSGAIIERFAERTSAGMQSLRRLLRSVSVPGKPSLPHLDDQQLMTLLIGAAEAKAGLVPLDDAAALRRQLLVHASMLKNPPTGSFGSEGQKNPAVSIGSGVALLNWEPLAMPVAAAATGAAPAASDATASDGCAAGAAGSTAGSKAASKKKAISDKPTTSPATLQLLQAICAFAPRDEQAQRKHTFKMAKLADVEAGGSAHATGWGGDCGLFHELGVEVLLKVLEHCPLHSRLVLTEFTNKSFRMMRFEPELFSTLRLHHFDSIKLTAQLACATAKRSSTDVIFCPASHFAILLQAKQNVVRHLSFTSGYTPLTAIKASIKLVGARLASLSLRGEGNVNALTITEVGKHCTNLTYLDLNCGGKWPKSLGADRSSQSKDEQALIAAVRGMKGLKTLRLPPFQIMSTFIGDWGFVKATSVYKDPETEEEHLEERVSVDDHDFGDGTEGNLTFMDASTFEEPPWGSHAAYLRQLQSVLPRGCKLTNNGRWGAAGGMIASSWGTPTVEGAAEWNIFGANSYKQLSSTSEHVRLGRTVEGSDGSTIINGLVKTVYLQCGDPADLLANGIEPKRFYTSLAAWKAANPEPKEPKPLGAVIET</sequence>
<accession>A0A0M0K6G6</accession>
<evidence type="ECO:0000313" key="2">
    <source>
        <dbReference type="EMBL" id="KOO34207.1"/>
    </source>
</evidence>
<proteinExistence type="predicted"/>
<reference evidence="3" key="1">
    <citation type="journal article" date="2015" name="PLoS Genet.">
        <title>Genome Sequence and Transcriptome Analyses of Chrysochromulina tobin: Metabolic Tools for Enhanced Algal Fitness in the Prominent Order Prymnesiales (Haptophyceae).</title>
        <authorList>
            <person name="Hovde B.T."/>
            <person name="Deodato C.R."/>
            <person name="Hunsperger H.M."/>
            <person name="Ryken S.A."/>
            <person name="Yost W."/>
            <person name="Jha R.K."/>
            <person name="Patterson J."/>
            <person name="Monnat R.J. Jr."/>
            <person name="Barlow S.B."/>
            <person name="Starkenburg S.R."/>
            <person name="Cattolico R.A."/>
        </authorList>
    </citation>
    <scope>NUCLEOTIDE SEQUENCE</scope>
    <source>
        <strain evidence="3">CCMP291</strain>
    </source>
</reference>
<comment type="caution">
    <text evidence="2">The sequence shown here is derived from an EMBL/GenBank/DDBJ whole genome shotgun (WGS) entry which is preliminary data.</text>
</comment>
<name>A0A0M0K6G6_9EUKA</name>
<dbReference type="Proteomes" id="UP000037460">
    <property type="component" value="Unassembled WGS sequence"/>
</dbReference>
<feature type="region of interest" description="Disordered" evidence="1">
    <location>
        <begin position="54"/>
        <end position="86"/>
    </location>
</feature>
<dbReference type="EMBL" id="JWZX01001296">
    <property type="protein sequence ID" value="KOO34207.1"/>
    <property type="molecule type" value="Genomic_DNA"/>
</dbReference>
<protein>
    <submittedName>
        <fullName evidence="2">Uncharacterized protein</fullName>
    </submittedName>
</protein>
<organism evidence="2 3">
    <name type="scientific">Chrysochromulina tobinii</name>
    <dbReference type="NCBI Taxonomy" id="1460289"/>
    <lineage>
        <taxon>Eukaryota</taxon>
        <taxon>Haptista</taxon>
        <taxon>Haptophyta</taxon>
        <taxon>Prymnesiophyceae</taxon>
        <taxon>Prymnesiales</taxon>
        <taxon>Chrysochromulinaceae</taxon>
        <taxon>Chrysochromulina</taxon>
    </lineage>
</organism>
<keyword evidence="3" id="KW-1185">Reference proteome</keyword>
<evidence type="ECO:0000313" key="3">
    <source>
        <dbReference type="Proteomes" id="UP000037460"/>
    </source>
</evidence>
<dbReference type="AlphaFoldDB" id="A0A0M0K6G6"/>
<dbReference type="InterPro" id="IPR032675">
    <property type="entry name" value="LRR_dom_sf"/>
</dbReference>
<dbReference type="Gene3D" id="3.80.10.10">
    <property type="entry name" value="Ribonuclease Inhibitor"/>
    <property type="match status" value="1"/>
</dbReference>
<gene>
    <name evidence="2" type="ORF">Ctob_012580</name>
</gene>